<gene>
    <name evidence="3" type="ORF">BD626DRAFT_539448</name>
</gene>
<dbReference type="EMBL" id="VDMD01000029">
    <property type="protein sequence ID" value="TRM59178.1"/>
    <property type="molecule type" value="Genomic_DNA"/>
</dbReference>
<dbReference type="PANTHER" id="PTHR24347">
    <property type="entry name" value="SERINE/THREONINE-PROTEIN KINASE"/>
    <property type="match status" value="1"/>
</dbReference>
<dbReference type="PROSITE" id="PS50011">
    <property type="entry name" value="PROTEIN_KINASE_DOM"/>
    <property type="match status" value="1"/>
</dbReference>
<evidence type="ECO:0000313" key="3">
    <source>
        <dbReference type="EMBL" id="TRM59178.1"/>
    </source>
</evidence>
<dbReference type="OrthoDB" id="5987198at2759"/>
<evidence type="ECO:0000313" key="4">
    <source>
        <dbReference type="Proteomes" id="UP000320762"/>
    </source>
</evidence>
<dbReference type="Proteomes" id="UP000320762">
    <property type="component" value="Unassembled WGS sequence"/>
</dbReference>
<feature type="domain" description="Protein kinase" evidence="2">
    <location>
        <begin position="318"/>
        <end position="604"/>
    </location>
</feature>
<dbReference type="InterPro" id="IPR000719">
    <property type="entry name" value="Prot_kinase_dom"/>
</dbReference>
<evidence type="ECO:0000256" key="1">
    <source>
        <dbReference type="SAM" id="MobiDB-lite"/>
    </source>
</evidence>
<sequence>MEFHEELGEHEKWWVIHQPWLASQGYLLRRRYQPGWTPSWYGTNMFLIDAEDHLPSSWGYVLDARRRSDGAVVYLKRVDQHNACEVQITTMLSSPPLSSDPRNHCIPVLEVLQVPDDSGSQILVFPLLRRCGDPRFDTVGEAVDCIRQILQCVQFLHENKVSHRDIHTLNLMMDASPLSAVPFHPAARYMRYDYRRGWRARHTRTQRPVIYHVIDFGISKRYDSVDPPPLEPAILGGDRSVPEWASDDPSHPYAVPCGLTTPSLPMYTASAIGYGSKMLHSAYVVHSKRHGLEFLRPLVNDMCQAEPTVRPCMDHVVDRFESIVGSLSSWKLRSRVSKEVQQSRRRLVSTIRPLEQWWVDRQSWLENRGYMLRPRFRPGWKPSWHDPGVEFLDAEDRYSQSLRCSLPATVVDPRNHCAPVLEVLPVPDEDGTHIMVLPLLREYDQPRFDTVGEVVACLQQVIECIQFLHANKITHRDIHTLNLMMDAGHCTRLHSIRLRFYYVIDFGLSIKYDCLDQPPLEIPIRGGDKTVPEFLGDGIDNPYNPFPTDVYCLGNWIREDFLEGVDSSKRLGLEFLRPLVDEMTRNEPDERPTMDQVLAKYGTLIENLIAHRDIHGLNIVMDGSALHTIPFHPAHQDKRRDFQGNWHALYTRTERPVTYHIIDFGLSTQYDTVDPPPLDFAILPGDKTVPEFVGDDPADPFSGLLKPHNPFPTDVYSLGNWIREDFLDAERNEIAASSEDSADEMPTQPEYEVSTRLASQQAAAKRIAPFPKKTLKEIFSDLPPVRTVKGAGAYACIGSRSVRLIWWRG</sequence>
<keyword evidence="4" id="KW-1185">Reference proteome</keyword>
<accession>A0A550C326</accession>
<dbReference type="GO" id="GO:0005524">
    <property type="term" value="F:ATP binding"/>
    <property type="evidence" value="ECO:0007669"/>
    <property type="project" value="InterPro"/>
</dbReference>
<name>A0A550C326_9AGAR</name>
<feature type="region of interest" description="Disordered" evidence="1">
    <location>
        <begin position="736"/>
        <end position="755"/>
    </location>
</feature>
<reference evidence="3 4" key="1">
    <citation type="journal article" date="2019" name="New Phytol.">
        <title>Comparative genomics reveals unique wood-decay strategies and fruiting body development in the Schizophyllaceae.</title>
        <authorList>
            <person name="Almasi E."/>
            <person name="Sahu N."/>
            <person name="Krizsan K."/>
            <person name="Balint B."/>
            <person name="Kovacs G.M."/>
            <person name="Kiss B."/>
            <person name="Cseklye J."/>
            <person name="Drula E."/>
            <person name="Henrissat B."/>
            <person name="Nagy I."/>
            <person name="Chovatia M."/>
            <person name="Adam C."/>
            <person name="LaButti K."/>
            <person name="Lipzen A."/>
            <person name="Riley R."/>
            <person name="Grigoriev I.V."/>
            <person name="Nagy L.G."/>
        </authorList>
    </citation>
    <scope>NUCLEOTIDE SEQUENCE [LARGE SCALE GENOMIC DNA]</scope>
    <source>
        <strain evidence="3 4">NL-1724</strain>
    </source>
</reference>
<dbReference type="Gene3D" id="1.10.510.10">
    <property type="entry name" value="Transferase(Phosphotransferase) domain 1"/>
    <property type="match status" value="2"/>
</dbReference>
<evidence type="ECO:0000259" key="2">
    <source>
        <dbReference type="PROSITE" id="PS50011"/>
    </source>
</evidence>
<dbReference type="SMART" id="SM00220">
    <property type="entry name" value="S_TKc"/>
    <property type="match status" value="1"/>
</dbReference>
<dbReference type="GO" id="GO:0004672">
    <property type="term" value="F:protein kinase activity"/>
    <property type="evidence" value="ECO:0007669"/>
    <property type="project" value="InterPro"/>
</dbReference>
<organism evidence="3 4">
    <name type="scientific">Schizophyllum amplum</name>
    <dbReference type="NCBI Taxonomy" id="97359"/>
    <lineage>
        <taxon>Eukaryota</taxon>
        <taxon>Fungi</taxon>
        <taxon>Dikarya</taxon>
        <taxon>Basidiomycota</taxon>
        <taxon>Agaricomycotina</taxon>
        <taxon>Agaricomycetes</taxon>
        <taxon>Agaricomycetidae</taxon>
        <taxon>Agaricales</taxon>
        <taxon>Schizophyllaceae</taxon>
        <taxon>Schizophyllum</taxon>
    </lineage>
</organism>
<dbReference type="AlphaFoldDB" id="A0A550C326"/>
<protein>
    <recommendedName>
        <fullName evidence="2">Protein kinase domain-containing protein</fullName>
    </recommendedName>
</protein>
<comment type="caution">
    <text evidence="3">The sequence shown here is derived from an EMBL/GenBank/DDBJ whole genome shotgun (WGS) entry which is preliminary data.</text>
</comment>
<proteinExistence type="predicted"/>
<dbReference type="InterPro" id="IPR011009">
    <property type="entry name" value="Kinase-like_dom_sf"/>
</dbReference>
<dbReference type="SUPFAM" id="SSF56112">
    <property type="entry name" value="Protein kinase-like (PK-like)"/>
    <property type="match status" value="2"/>
</dbReference>